<name>A0A2Z7D535_9LAMI</name>
<dbReference type="OrthoDB" id="912276at2759"/>
<evidence type="ECO:0000256" key="1">
    <source>
        <dbReference type="ARBA" id="ARBA00004123"/>
    </source>
</evidence>
<gene>
    <name evidence="6" type="ORF">F511_17435</name>
</gene>
<dbReference type="InterPro" id="IPR003340">
    <property type="entry name" value="B3_DNA-bd"/>
</dbReference>
<dbReference type="SUPFAM" id="SSF101936">
    <property type="entry name" value="DNA-binding pseudobarrel domain"/>
    <property type="match status" value="1"/>
</dbReference>
<dbReference type="InterPro" id="IPR015300">
    <property type="entry name" value="DNA-bd_pseudobarrel_sf"/>
</dbReference>
<evidence type="ECO:0000256" key="3">
    <source>
        <dbReference type="ARBA" id="ARBA00023125"/>
    </source>
</evidence>
<reference evidence="6 7" key="1">
    <citation type="journal article" date="2015" name="Proc. Natl. Acad. Sci. U.S.A.">
        <title>The resurrection genome of Boea hygrometrica: A blueprint for survival of dehydration.</title>
        <authorList>
            <person name="Xiao L."/>
            <person name="Yang G."/>
            <person name="Zhang L."/>
            <person name="Yang X."/>
            <person name="Zhao S."/>
            <person name="Ji Z."/>
            <person name="Zhou Q."/>
            <person name="Hu M."/>
            <person name="Wang Y."/>
            <person name="Chen M."/>
            <person name="Xu Y."/>
            <person name="Jin H."/>
            <person name="Xiao X."/>
            <person name="Hu G."/>
            <person name="Bao F."/>
            <person name="Hu Y."/>
            <person name="Wan P."/>
            <person name="Li L."/>
            <person name="Deng X."/>
            <person name="Kuang T."/>
            <person name="Xiang C."/>
            <person name="Zhu J.K."/>
            <person name="Oliver M.J."/>
            <person name="He Y."/>
        </authorList>
    </citation>
    <scope>NUCLEOTIDE SEQUENCE [LARGE SCALE GENOMIC DNA]</scope>
    <source>
        <strain evidence="7">cv. XS01</strain>
    </source>
</reference>
<keyword evidence="4" id="KW-0804">Transcription</keyword>
<dbReference type="Proteomes" id="UP000250235">
    <property type="component" value="Unassembled WGS sequence"/>
</dbReference>
<proteinExistence type="predicted"/>
<dbReference type="EMBL" id="KQ989650">
    <property type="protein sequence ID" value="KZV54047.1"/>
    <property type="molecule type" value="Genomic_DNA"/>
</dbReference>
<dbReference type="AlphaFoldDB" id="A0A2Z7D535"/>
<keyword evidence="3" id="KW-0238">DNA-binding</keyword>
<accession>A0A2Z7D535</accession>
<dbReference type="GO" id="GO:0003677">
    <property type="term" value="F:DNA binding"/>
    <property type="evidence" value="ECO:0007669"/>
    <property type="project" value="UniProtKB-KW"/>
</dbReference>
<protein>
    <recommendedName>
        <fullName evidence="8">B3 domain-containing protein</fullName>
    </recommendedName>
</protein>
<evidence type="ECO:0000313" key="7">
    <source>
        <dbReference type="Proteomes" id="UP000250235"/>
    </source>
</evidence>
<evidence type="ECO:0000313" key="6">
    <source>
        <dbReference type="EMBL" id="KZV54047.1"/>
    </source>
</evidence>
<keyword evidence="2" id="KW-0805">Transcription regulation</keyword>
<dbReference type="CDD" id="cd10017">
    <property type="entry name" value="B3_DNA"/>
    <property type="match status" value="1"/>
</dbReference>
<keyword evidence="5" id="KW-0539">Nucleus</keyword>
<evidence type="ECO:0000256" key="2">
    <source>
        <dbReference type="ARBA" id="ARBA00023015"/>
    </source>
</evidence>
<evidence type="ECO:0000256" key="5">
    <source>
        <dbReference type="ARBA" id="ARBA00023242"/>
    </source>
</evidence>
<evidence type="ECO:0008006" key="8">
    <source>
        <dbReference type="Google" id="ProtNLM"/>
    </source>
</evidence>
<dbReference type="PANTHER" id="PTHR34269:SF11">
    <property type="entry name" value="B3 DOMAIN PROTEIN"/>
    <property type="match status" value="1"/>
</dbReference>
<evidence type="ECO:0000256" key="4">
    <source>
        <dbReference type="ARBA" id="ARBA00023163"/>
    </source>
</evidence>
<dbReference type="InterPro" id="IPR051442">
    <property type="entry name" value="B3_domain"/>
</dbReference>
<keyword evidence="7" id="KW-1185">Reference proteome</keyword>
<dbReference type="Gene3D" id="2.40.330.10">
    <property type="entry name" value="DNA-binding pseudobarrel domain"/>
    <property type="match status" value="1"/>
</dbReference>
<dbReference type="PANTHER" id="PTHR34269">
    <property type="entry name" value="TRANSCRIPTION FACTOR B3-DOMAIN FAMILY-RELATED"/>
    <property type="match status" value="1"/>
</dbReference>
<comment type="subcellular location">
    <subcellularLocation>
        <location evidence="1">Nucleus</location>
    </subcellularLocation>
</comment>
<organism evidence="6 7">
    <name type="scientific">Dorcoceras hygrometricum</name>
    <dbReference type="NCBI Taxonomy" id="472368"/>
    <lineage>
        <taxon>Eukaryota</taxon>
        <taxon>Viridiplantae</taxon>
        <taxon>Streptophyta</taxon>
        <taxon>Embryophyta</taxon>
        <taxon>Tracheophyta</taxon>
        <taxon>Spermatophyta</taxon>
        <taxon>Magnoliopsida</taxon>
        <taxon>eudicotyledons</taxon>
        <taxon>Gunneridae</taxon>
        <taxon>Pentapetalae</taxon>
        <taxon>asterids</taxon>
        <taxon>lamiids</taxon>
        <taxon>Lamiales</taxon>
        <taxon>Gesneriaceae</taxon>
        <taxon>Didymocarpoideae</taxon>
        <taxon>Trichosporeae</taxon>
        <taxon>Loxocarpinae</taxon>
        <taxon>Dorcoceras</taxon>
    </lineage>
</organism>
<dbReference type="GO" id="GO:0005634">
    <property type="term" value="C:nucleus"/>
    <property type="evidence" value="ECO:0007669"/>
    <property type="project" value="UniProtKB-SubCell"/>
</dbReference>
<sequence length="183" mass="20622">MASSNCTSSFSFSSMEPIIVEDEDNNHSSVSSGGGTARLKTIMLLGKTITVGSVASKEPAVDGPDHDDGRWTIKNNLERSDVNGSSSLLRGNKLVILDHIGEFDPERGMKIDVYDADTETIHTLVLKKWKTNSYVLNKGWIKDFVKRRVLKKNDQTGLRWEEHHRRLEFTIIKRAIISTINFF</sequence>